<evidence type="ECO:0000313" key="2">
    <source>
        <dbReference type="Proteomes" id="UP000801492"/>
    </source>
</evidence>
<dbReference type="OrthoDB" id="510539at2759"/>
<feature type="non-terminal residue" evidence="1">
    <location>
        <position position="1"/>
    </location>
</feature>
<dbReference type="Gene3D" id="1.25.50.20">
    <property type="match status" value="2"/>
</dbReference>
<dbReference type="Gene3D" id="2.60.40.1910">
    <property type="match status" value="1"/>
</dbReference>
<dbReference type="PANTHER" id="PTHR11533">
    <property type="entry name" value="PROTEASE M1 ZINC METALLOPROTEASE"/>
    <property type="match status" value="1"/>
</dbReference>
<dbReference type="InterPro" id="IPR050344">
    <property type="entry name" value="Peptidase_M1_aminopeptidases"/>
</dbReference>
<comment type="caution">
    <text evidence="1">The sequence shown here is derived from an EMBL/GenBank/DDBJ whole genome shotgun (WGS) entry which is preliminary data.</text>
</comment>
<dbReference type="EMBL" id="VTPC01071046">
    <property type="protein sequence ID" value="KAF2889079.1"/>
    <property type="molecule type" value="Genomic_DNA"/>
</dbReference>
<name>A0A8K0G7L3_IGNLU</name>
<dbReference type="GO" id="GO:0005737">
    <property type="term" value="C:cytoplasm"/>
    <property type="evidence" value="ECO:0007669"/>
    <property type="project" value="TreeGrafter"/>
</dbReference>
<dbReference type="GO" id="GO:0042277">
    <property type="term" value="F:peptide binding"/>
    <property type="evidence" value="ECO:0007669"/>
    <property type="project" value="TreeGrafter"/>
</dbReference>
<dbReference type="GO" id="GO:0008270">
    <property type="term" value="F:zinc ion binding"/>
    <property type="evidence" value="ECO:0007669"/>
    <property type="project" value="TreeGrafter"/>
</dbReference>
<dbReference type="GO" id="GO:0043171">
    <property type="term" value="P:peptide catabolic process"/>
    <property type="evidence" value="ECO:0007669"/>
    <property type="project" value="TreeGrafter"/>
</dbReference>
<reference evidence="1" key="1">
    <citation type="submission" date="2019-08" db="EMBL/GenBank/DDBJ databases">
        <title>The genome of the North American firefly Photinus pyralis.</title>
        <authorList>
            <consortium name="Photinus pyralis genome working group"/>
            <person name="Fallon T.R."/>
            <person name="Sander Lower S.E."/>
            <person name="Weng J.-K."/>
        </authorList>
    </citation>
    <scope>NUCLEOTIDE SEQUENCE</scope>
    <source>
        <strain evidence="1">TRF0915ILg1</strain>
        <tissue evidence="1">Whole body</tissue>
    </source>
</reference>
<proteinExistence type="predicted"/>
<keyword evidence="2" id="KW-1185">Reference proteome</keyword>
<dbReference type="Proteomes" id="UP000801492">
    <property type="component" value="Unassembled WGS sequence"/>
</dbReference>
<dbReference type="AlphaFoldDB" id="A0A8K0G7L3"/>
<dbReference type="GO" id="GO:0006508">
    <property type="term" value="P:proteolysis"/>
    <property type="evidence" value="ECO:0007669"/>
    <property type="project" value="TreeGrafter"/>
</dbReference>
<gene>
    <name evidence="1" type="ORF">ILUMI_17094</name>
</gene>
<sequence>MDSNKGFPLVTVQRNYDNQTITLSEKQYFKNKGMQSDTIWYIPVSYVYELSPDRNFSDTTAGIWLTKKDMTVADEYKANGWFLINKQQAARRGEISYHVPLNLSKYISKEMAYVPIDAFVQCLDDLDLVMSSSKLYDVYQNYVIGLLSSVYDSVGKDALERLHEWRETGVLPILDELKYTMLCQSLRNADIDDWEFVYKIVINDSETTYSIYYSVLSCSENESILN</sequence>
<dbReference type="GO" id="GO:0016020">
    <property type="term" value="C:membrane"/>
    <property type="evidence" value="ECO:0007669"/>
    <property type="project" value="TreeGrafter"/>
</dbReference>
<evidence type="ECO:0000313" key="1">
    <source>
        <dbReference type="EMBL" id="KAF2889079.1"/>
    </source>
</evidence>
<protein>
    <submittedName>
        <fullName evidence="1">Uncharacterized protein</fullName>
    </submittedName>
</protein>
<dbReference type="PANTHER" id="PTHR11533:SF290">
    <property type="entry name" value="AMINOPEPTIDASE"/>
    <property type="match status" value="1"/>
</dbReference>
<organism evidence="1 2">
    <name type="scientific">Ignelater luminosus</name>
    <name type="common">Cucubano</name>
    <name type="synonym">Pyrophorus luminosus</name>
    <dbReference type="NCBI Taxonomy" id="2038154"/>
    <lineage>
        <taxon>Eukaryota</taxon>
        <taxon>Metazoa</taxon>
        <taxon>Ecdysozoa</taxon>
        <taxon>Arthropoda</taxon>
        <taxon>Hexapoda</taxon>
        <taxon>Insecta</taxon>
        <taxon>Pterygota</taxon>
        <taxon>Neoptera</taxon>
        <taxon>Endopterygota</taxon>
        <taxon>Coleoptera</taxon>
        <taxon>Polyphaga</taxon>
        <taxon>Elateriformia</taxon>
        <taxon>Elateroidea</taxon>
        <taxon>Elateridae</taxon>
        <taxon>Agrypninae</taxon>
        <taxon>Pyrophorini</taxon>
        <taxon>Ignelater</taxon>
    </lineage>
</organism>
<accession>A0A8K0G7L3</accession>
<dbReference type="GO" id="GO:0005615">
    <property type="term" value="C:extracellular space"/>
    <property type="evidence" value="ECO:0007669"/>
    <property type="project" value="TreeGrafter"/>
</dbReference>
<dbReference type="GO" id="GO:0070006">
    <property type="term" value="F:metalloaminopeptidase activity"/>
    <property type="evidence" value="ECO:0007669"/>
    <property type="project" value="TreeGrafter"/>
</dbReference>